<gene>
    <name evidence="11" type="ORF">TRUGW13939_05828</name>
</gene>
<dbReference type="InterPro" id="IPR005828">
    <property type="entry name" value="MFS_sugar_transport-like"/>
</dbReference>
<feature type="domain" description="Major facilitator superfamily (MFS) profile" evidence="10">
    <location>
        <begin position="15"/>
        <end position="459"/>
    </location>
</feature>
<feature type="transmembrane region" description="Helical" evidence="9">
    <location>
        <begin position="93"/>
        <end position="112"/>
    </location>
</feature>
<dbReference type="InterPro" id="IPR036259">
    <property type="entry name" value="MFS_trans_sf"/>
</dbReference>
<feature type="transmembrane region" description="Helical" evidence="9">
    <location>
        <begin position="304"/>
        <end position="325"/>
    </location>
</feature>
<dbReference type="PROSITE" id="PS00217">
    <property type="entry name" value="SUGAR_TRANSPORT_2"/>
    <property type="match status" value="1"/>
</dbReference>
<dbReference type="GO" id="GO:0005351">
    <property type="term" value="F:carbohydrate:proton symporter activity"/>
    <property type="evidence" value="ECO:0007669"/>
    <property type="project" value="TreeGrafter"/>
</dbReference>
<evidence type="ECO:0000256" key="6">
    <source>
        <dbReference type="ARBA" id="ARBA00023136"/>
    </source>
</evidence>
<dbReference type="EMBL" id="CP055900">
    <property type="protein sequence ID" value="QKX58701.1"/>
    <property type="molecule type" value="Genomic_DNA"/>
</dbReference>
<comment type="similarity">
    <text evidence="2 7">Belongs to the major facilitator superfamily. Sugar transporter (TC 2.A.1.1) family.</text>
</comment>
<dbReference type="Pfam" id="PF00083">
    <property type="entry name" value="Sugar_tr"/>
    <property type="match status" value="1"/>
</dbReference>
<dbReference type="Gene3D" id="1.20.1250.20">
    <property type="entry name" value="MFS general substrate transporter like domains"/>
    <property type="match status" value="1"/>
</dbReference>
<dbReference type="GO" id="GO:0016020">
    <property type="term" value="C:membrane"/>
    <property type="evidence" value="ECO:0007669"/>
    <property type="project" value="UniProtKB-SubCell"/>
</dbReference>
<dbReference type="AlphaFoldDB" id="A0A7H8QZ49"/>
<dbReference type="PRINTS" id="PR00171">
    <property type="entry name" value="SUGRTRNSPORT"/>
</dbReference>
<feature type="transmembrane region" description="Helical" evidence="9">
    <location>
        <begin position="436"/>
        <end position="453"/>
    </location>
</feature>
<feature type="transmembrane region" description="Helical" evidence="9">
    <location>
        <begin position="406"/>
        <end position="424"/>
    </location>
</feature>
<feature type="transmembrane region" description="Helical" evidence="9">
    <location>
        <begin position="12"/>
        <end position="45"/>
    </location>
</feature>
<evidence type="ECO:0000259" key="10">
    <source>
        <dbReference type="PROSITE" id="PS50850"/>
    </source>
</evidence>
<evidence type="ECO:0000256" key="1">
    <source>
        <dbReference type="ARBA" id="ARBA00004141"/>
    </source>
</evidence>
<dbReference type="PANTHER" id="PTHR48022:SF11">
    <property type="entry name" value="MONOSACCHARIDE TRANSPORTER (HXT8), PUTATIVE (AFU_ORTHOLOGUE AFUA_2G08120)-RELATED"/>
    <property type="match status" value="1"/>
</dbReference>
<evidence type="ECO:0000256" key="5">
    <source>
        <dbReference type="ARBA" id="ARBA00022989"/>
    </source>
</evidence>
<evidence type="ECO:0000256" key="9">
    <source>
        <dbReference type="SAM" id="Phobius"/>
    </source>
</evidence>
<dbReference type="InterPro" id="IPR050360">
    <property type="entry name" value="MFS_Sugar_Transporters"/>
</dbReference>
<dbReference type="InterPro" id="IPR005829">
    <property type="entry name" value="Sugar_transporter_CS"/>
</dbReference>
<dbReference type="PANTHER" id="PTHR48022">
    <property type="entry name" value="PLASTIDIC GLUCOSE TRANSPORTER 4"/>
    <property type="match status" value="1"/>
</dbReference>
<dbReference type="KEGG" id="trg:TRUGW13939_05828"/>
<dbReference type="PROSITE" id="PS50850">
    <property type="entry name" value="MFS"/>
    <property type="match status" value="1"/>
</dbReference>
<dbReference type="OrthoDB" id="6612291at2759"/>
<feature type="region of interest" description="Disordered" evidence="8">
    <location>
        <begin position="485"/>
        <end position="510"/>
    </location>
</feature>
<dbReference type="PROSITE" id="PS00216">
    <property type="entry name" value="SUGAR_TRANSPORT_1"/>
    <property type="match status" value="1"/>
</dbReference>
<dbReference type="NCBIfam" id="TIGR00879">
    <property type="entry name" value="SP"/>
    <property type="match status" value="1"/>
</dbReference>
<keyword evidence="4 9" id="KW-0812">Transmembrane</keyword>
<keyword evidence="3 7" id="KW-0813">Transport</keyword>
<feature type="transmembrane region" description="Helical" evidence="9">
    <location>
        <begin position="337"/>
        <end position="360"/>
    </location>
</feature>
<evidence type="ECO:0000256" key="3">
    <source>
        <dbReference type="ARBA" id="ARBA00022448"/>
    </source>
</evidence>
<protein>
    <recommendedName>
        <fullName evidence="10">Major facilitator superfamily (MFS) profile domain-containing protein</fullName>
    </recommendedName>
</protein>
<feature type="transmembrane region" description="Helical" evidence="9">
    <location>
        <begin position="372"/>
        <end position="394"/>
    </location>
</feature>
<evidence type="ECO:0000256" key="2">
    <source>
        <dbReference type="ARBA" id="ARBA00010992"/>
    </source>
</evidence>
<dbReference type="FunFam" id="1.20.1250.20:FF:000134">
    <property type="entry name" value="MFS sugar transporter protein"/>
    <property type="match status" value="1"/>
</dbReference>
<sequence>MSQATGVATRYNFQVVFFVALGSLTYGFNNSIMGTVFGLPSFFAYFDLKDGSSRQTSIEATTQGIFYAGGIIGCGVVAWLADKLGRKRSVQIITIACIVSAAIQAGSVHIAMLLVGRFFNGMGSGMINVIVPLYQSEVSPPKMRGRMVGSHGFLIVVGYALAAWTGLGCYYENNPQIQWRLCLALQIVPPLLLVLGSSWLPESPRWLLAQHRRDEALKVLNRLDDTDPLHGSREDHVRQECRLIESQLELDSRKPTNLIAVLKNASYRKRFLMGLFVQCLAQSTGVLVINNYQVILYNGLGLSGSVPLLLYGVYTTWAAFLNWAGPMIVDRVGRIRMLSVGMIGCALMVSCEAAMVAQYGGTSNEIGNGFGVLFLFLFVTFYGSCVDAISYVYCSELFPTNLRAQGVGLSVMGLFAMTLVYTQAAPVAFADVGWKYYLVFILVPAVSTPLMWFKFPETKGLSLEEIGAFFGDEIADGSDPVRHIDEKGEEGHNKGQKMDVGECDVVHDDN</sequence>
<evidence type="ECO:0000256" key="8">
    <source>
        <dbReference type="SAM" id="MobiDB-lite"/>
    </source>
</evidence>
<dbReference type="SUPFAM" id="SSF103473">
    <property type="entry name" value="MFS general substrate transporter"/>
    <property type="match status" value="1"/>
</dbReference>
<evidence type="ECO:0000313" key="11">
    <source>
        <dbReference type="EMBL" id="QKX58701.1"/>
    </source>
</evidence>
<name>A0A7H8QZ49_TALRU</name>
<reference evidence="12" key="1">
    <citation type="submission" date="2020-06" db="EMBL/GenBank/DDBJ databases">
        <title>A chromosome-scale genome assembly of Talaromyces rugulosus W13939.</title>
        <authorList>
            <person name="Wang B."/>
            <person name="Guo L."/>
            <person name="Ye K."/>
            <person name="Wang L."/>
        </authorList>
    </citation>
    <scope>NUCLEOTIDE SEQUENCE [LARGE SCALE GENOMIC DNA]</scope>
    <source>
        <strain evidence="12">W13939</strain>
    </source>
</reference>
<accession>A0A7H8QZ49</accession>
<evidence type="ECO:0000256" key="7">
    <source>
        <dbReference type="RuleBase" id="RU003346"/>
    </source>
</evidence>
<dbReference type="InterPro" id="IPR020846">
    <property type="entry name" value="MFS_dom"/>
</dbReference>
<feature type="transmembrane region" description="Helical" evidence="9">
    <location>
        <begin position="271"/>
        <end position="292"/>
    </location>
</feature>
<proteinExistence type="inferred from homology"/>
<dbReference type="InterPro" id="IPR003663">
    <property type="entry name" value="Sugar/inositol_transpt"/>
</dbReference>
<dbReference type="Proteomes" id="UP000509510">
    <property type="component" value="Chromosome III"/>
</dbReference>
<dbReference type="RefSeq" id="XP_035344879.1">
    <property type="nucleotide sequence ID" value="XM_035488986.1"/>
</dbReference>
<comment type="subcellular location">
    <subcellularLocation>
        <location evidence="1">Membrane</location>
        <topology evidence="1">Multi-pass membrane protein</topology>
    </subcellularLocation>
</comment>
<feature type="transmembrane region" description="Helical" evidence="9">
    <location>
        <begin position="147"/>
        <end position="165"/>
    </location>
</feature>
<keyword evidence="5 9" id="KW-1133">Transmembrane helix</keyword>
<feature type="transmembrane region" description="Helical" evidence="9">
    <location>
        <begin position="65"/>
        <end position="81"/>
    </location>
</feature>
<keyword evidence="6 9" id="KW-0472">Membrane</keyword>
<evidence type="ECO:0000313" key="12">
    <source>
        <dbReference type="Proteomes" id="UP000509510"/>
    </source>
</evidence>
<evidence type="ECO:0000256" key="4">
    <source>
        <dbReference type="ARBA" id="ARBA00022692"/>
    </source>
</evidence>
<dbReference type="GeneID" id="55993325"/>
<keyword evidence="12" id="KW-1185">Reference proteome</keyword>
<organism evidence="11 12">
    <name type="scientific">Talaromyces rugulosus</name>
    <name type="common">Penicillium rugulosum</name>
    <dbReference type="NCBI Taxonomy" id="121627"/>
    <lineage>
        <taxon>Eukaryota</taxon>
        <taxon>Fungi</taxon>
        <taxon>Dikarya</taxon>
        <taxon>Ascomycota</taxon>
        <taxon>Pezizomycotina</taxon>
        <taxon>Eurotiomycetes</taxon>
        <taxon>Eurotiomycetidae</taxon>
        <taxon>Eurotiales</taxon>
        <taxon>Trichocomaceae</taxon>
        <taxon>Talaromyces</taxon>
        <taxon>Talaromyces sect. Islandici</taxon>
    </lineage>
</organism>